<dbReference type="PANTHER" id="PTHR33710">
    <property type="entry name" value="BNAC02G09200D PROTEIN"/>
    <property type="match status" value="1"/>
</dbReference>
<dbReference type="SUPFAM" id="SSF56219">
    <property type="entry name" value="DNase I-like"/>
    <property type="match status" value="1"/>
</dbReference>
<dbReference type="Gene3D" id="3.60.10.10">
    <property type="entry name" value="Endonuclease/exonuclease/phosphatase"/>
    <property type="match status" value="1"/>
</dbReference>
<organism evidence="1 2">
    <name type="scientific">Solanum verrucosum</name>
    <dbReference type="NCBI Taxonomy" id="315347"/>
    <lineage>
        <taxon>Eukaryota</taxon>
        <taxon>Viridiplantae</taxon>
        <taxon>Streptophyta</taxon>
        <taxon>Embryophyta</taxon>
        <taxon>Tracheophyta</taxon>
        <taxon>Spermatophyta</taxon>
        <taxon>Magnoliopsida</taxon>
        <taxon>eudicotyledons</taxon>
        <taxon>Gunneridae</taxon>
        <taxon>Pentapetalae</taxon>
        <taxon>asterids</taxon>
        <taxon>lamiids</taxon>
        <taxon>Solanales</taxon>
        <taxon>Solanaceae</taxon>
        <taxon>Solanoideae</taxon>
        <taxon>Solaneae</taxon>
        <taxon>Solanum</taxon>
    </lineage>
</organism>
<dbReference type="AlphaFoldDB" id="A0AAF0UBT4"/>
<dbReference type="PANTHER" id="PTHR33710:SF75">
    <property type="entry name" value="ENDONUCLEASE_EXONUCLEASE_PHOSPHATASE DOMAIN-CONTAINING PROTEIN"/>
    <property type="match status" value="1"/>
</dbReference>
<dbReference type="EMBL" id="CP133619">
    <property type="protein sequence ID" value="WMV42674.1"/>
    <property type="molecule type" value="Genomic_DNA"/>
</dbReference>
<accession>A0AAF0UBT4</accession>
<dbReference type="InterPro" id="IPR036691">
    <property type="entry name" value="Endo/exonu/phosph_ase_sf"/>
</dbReference>
<reference evidence="1" key="1">
    <citation type="submission" date="2023-08" db="EMBL/GenBank/DDBJ databases">
        <title>A de novo genome assembly of Solanum verrucosum Schlechtendal, a Mexican diploid species geographically isolated from the other diploid A-genome species in potato relatives.</title>
        <authorList>
            <person name="Hosaka K."/>
        </authorList>
    </citation>
    <scope>NUCLEOTIDE SEQUENCE</scope>
    <source>
        <tissue evidence="1">Young leaves</tissue>
    </source>
</reference>
<keyword evidence="2" id="KW-1185">Reference proteome</keyword>
<gene>
    <name evidence="1" type="ORF">MTR67_036059</name>
</gene>
<proteinExistence type="predicted"/>
<sequence>MEGLSNLFQTAKVKGWIRGFQVGNNTSNNQEITHLPYADDALVFCDAVEEQMLILRVIFKIFEAISGGRLTLVNSVLDALPSYMMSLFHIQAKATKSWMQLGGTFYGKEAKIRERTIWSNGRNCLYASCDTVTRRELWQELSNIKEVCSDPWVSCGDYNVTRYPNERSEGHRITGDMQEFTEWINAMEFMDPLLLGDSFTSRRGDGHSSASRTDRFLYSSQWDESFTQIKQNLLPRIGSDHNPIMLDCGELNSNKSYFKFEQWWLRVDGFADKVKEWWFSFNINGTDSYILATKLRILKQKLKEWRLTHRNDWKHKEEEIFHQLAEMEKTQELS</sequence>
<evidence type="ECO:0000313" key="2">
    <source>
        <dbReference type="Proteomes" id="UP001234989"/>
    </source>
</evidence>
<protein>
    <submittedName>
        <fullName evidence="1">Uncharacterized protein</fullName>
    </submittedName>
</protein>
<dbReference type="Proteomes" id="UP001234989">
    <property type="component" value="Chromosome 8"/>
</dbReference>
<name>A0AAF0UBT4_SOLVR</name>
<evidence type="ECO:0000313" key="1">
    <source>
        <dbReference type="EMBL" id="WMV42674.1"/>
    </source>
</evidence>